<name>A0A6N8JH31_9BACT</name>
<organism evidence="2 3">
    <name type="scientific">Chitinophaga oryziterrae</name>
    <dbReference type="NCBI Taxonomy" id="1031224"/>
    <lineage>
        <taxon>Bacteria</taxon>
        <taxon>Pseudomonadati</taxon>
        <taxon>Bacteroidota</taxon>
        <taxon>Chitinophagia</taxon>
        <taxon>Chitinophagales</taxon>
        <taxon>Chitinophagaceae</taxon>
        <taxon>Chitinophaga</taxon>
    </lineage>
</organism>
<evidence type="ECO:0000313" key="3">
    <source>
        <dbReference type="Proteomes" id="UP000468388"/>
    </source>
</evidence>
<reference evidence="2 3" key="1">
    <citation type="submission" date="2019-12" db="EMBL/GenBank/DDBJ databases">
        <title>The draft genomic sequence of strain Chitinophaga oryziterrae JCM 16595.</title>
        <authorList>
            <person name="Zhang X."/>
        </authorList>
    </citation>
    <scope>NUCLEOTIDE SEQUENCE [LARGE SCALE GENOMIC DNA]</scope>
    <source>
        <strain evidence="2 3">JCM 16595</strain>
    </source>
</reference>
<dbReference type="NCBIfam" id="NF005095">
    <property type="entry name" value="PRK06523.1"/>
    <property type="match status" value="1"/>
</dbReference>
<dbReference type="SUPFAM" id="SSF51735">
    <property type="entry name" value="NAD(P)-binding Rossmann-fold domains"/>
    <property type="match status" value="1"/>
</dbReference>
<evidence type="ECO:0000313" key="2">
    <source>
        <dbReference type="EMBL" id="MVT43452.1"/>
    </source>
</evidence>
<dbReference type="PANTHER" id="PTHR42879">
    <property type="entry name" value="3-OXOACYL-(ACYL-CARRIER-PROTEIN) REDUCTASE"/>
    <property type="match status" value="1"/>
</dbReference>
<dbReference type="OrthoDB" id="9804774at2"/>
<dbReference type="RefSeq" id="WP_157302098.1">
    <property type="nucleotide sequence ID" value="NZ_BAAAZB010000015.1"/>
</dbReference>
<proteinExistence type="inferred from homology"/>
<dbReference type="AlphaFoldDB" id="A0A6N8JH31"/>
<comment type="caution">
    <text evidence="2">The sequence shown here is derived from an EMBL/GenBank/DDBJ whole genome shotgun (WGS) entry which is preliminary data.</text>
</comment>
<evidence type="ECO:0000256" key="1">
    <source>
        <dbReference type="ARBA" id="ARBA00006484"/>
    </source>
</evidence>
<dbReference type="PANTHER" id="PTHR42879:SF6">
    <property type="entry name" value="NADPH-DEPENDENT REDUCTASE BACG"/>
    <property type="match status" value="1"/>
</dbReference>
<dbReference type="GO" id="GO:0032787">
    <property type="term" value="P:monocarboxylic acid metabolic process"/>
    <property type="evidence" value="ECO:0007669"/>
    <property type="project" value="UniProtKB-ARBA"/>
</dbReference>
<dbReference type="Pfam" id="PF13561">
    <property type="entry name" value="adh_short_C2"/>
    <property type="match status" value="1"/>
</dbReference>
<sequence length="264" mass="27802">MKTELNFSDELSGKIALVTGGTKGTGKAIAQRLQAAGATVITTARNKPEDGDQHLHFISADLSQPEGTSKVVHEVLGKFGRLDILVNNLGGSDTPGGGFAVLSDEDWESSIHTNLLAPVSLDRGFLPQMLDRGSGIIIHIASIQGKLPLHDSTLPYAAAKAALINYSKGLSKEVAPKGVRVLTVSPGWIMTESSERMMERISKSSNITIDEATQSVMTALGGIPMGRPAQPEEVAELVGFLVSPRAGYLTGTEFVIDGGTIPTV</sequence>
<dbReference type="FunFam" id="3.40.50.720:FF:000084">
    <property type="entry name" value="Short-chain dehydrogenase reductase"/>
    <property type="match status" value="1"/>
</dbReference>
<protein>
    <submittedName>
        <fullName evidence="2">SDR family oxidoreductase</fullName>
    </submittedName>
</protein>
<comment type="similarity">
    <text evidence="1">Belongs to the short-chain dehydrogenases/reductases (SDR) family.</text>
</comment>
<dbReference type="InterPro" id="IPR050259">
    <property type="entry name" value="SDR"/>
</dbReference>
<dbReference type="InterPro" id="IPR020904">
    <property type="entry name" value="Sc_DH/Rdtase_CS"/>
</dbReference>
<dbReference type="PRINTS" id="PR00080">
    <property type="entry name" value="SDRFAMILY"/>
</dbReference>
<gene>
    <name evidence="2" type="ORF">GO495_22830</name>
</gene>
<dbReference type="Gene3D" id="3.40.50.720">
    <property type="entry name" value="NAD(P)-binding Rossmann-like Domain"/>
    <property type="match status" value="1"/>
</dbReference>
<dbReference type="PROSITE" id="PS00061">
    <property type="entry name" value="ADH_SHORT"/>
    <property type="match status" value="1"/>
</dbReference>
<dbReference type="EMBL" id="WRXO01000007">
    <property type="protein sequence ID" value="MVT43452.1"/>
    <property type="molecule type" value="Genomic_DNA"/>
</dbReference>
<dbReference type="PRINTS" id="PR00081">
    <property type="entry name" value="GDHRDH"/>
</dbReference>
<dbReference type="Proteomes" id="UP000468388">
    <property type="component" value="Unassembled WGS sequence"/>
</dbReference>
<keyword evidence="3" id="KW-1185">Reference proteome</keyword>
<accession>A0A6N8JH31</accession>
<dbReference type="InterPro" id="IPR002347">
    <property type="entry name" value="SDR_fam"/>
</dbReference>
<dbReference type="InterPro" id="IPR036291">
    <property type="entry name" value="NAD(P)-bd_dom_sf"/>
</dbReference>